<dbReference type="KEGG" id="dol:Dole_2367"/>
<dbReference type="EMBL" id="CP000859">
    <property type="protein sequence ID" value="ABW68171.1"/>
    <property type="molecule type" value="Genomic_DNA"/>
</dbReference>
<feature type="domain" description="HTH tetR-type" evidence="3">
    <location>
        <begin position="11"/>
        <end position="71"/>
    </location>
</feature>
<dbReference type="PRINTS" id="PR00455">
    <property type="entry name" value="HTHTETR"/>
</dbReference>
<dbReference type="InterPro" id="IPR050109">
    <property type="entry name" value="HTH-type_TetR-like_transc_reg"/>
</dbReference>
<organism evidence="4 5">
    <name type="scientific">Desulfosudis oleivorans (strain DSM 6200 / JCM 39069 / Hxd3)</name>
    <name type="common">Desulfococcus oleovorans</name>
    <dbReference type="NCBI Taxonomy" id="96561"/>
    <lineage>
        <taxon>Bacteria</taxon>
        <taxon>Pseudomonadati</taxon>
        <taxon>Thermodesulfobacteriota</taxon>
        <taxon>Desulfobacteria</taxon>
        <taxon>Desulfobacterales</taxon>
        <taxon>Desulfosudaceae</taxon>
        <taxon>Desulfosudis</taxon>
    </lineage>
</organism>
<dbReference type="PROSITE" id="PS50977">
    <property type="entry name" value="HTH_TETR_2"/>
    <property type="match status" value="1"/>
</dbReference>
<dbReference type="Gene3D" id="1.10.10.60">
    <property type="entry name" value="Homeodomain-like"/>
    <property type="match status" value="1"/>
</dbReference>
<evidence type="ECO:0000313" key="5">
    <source>
        <dbReference type="Proteomes" id="UP000008561"/>
    </source>
</evidence>
<sequence length="202" mass="23048">MVDPAQNSVNPDKYHRILEAAIGVFAEQGFFNATVSKIARAAGVADGTIYLYFKNKNDILLHFFNYKTKEVFGTFRHEVDKGGNAREKLRNLIKAHLREFQKDRNMAVVFQAEARQIRYFEVYIKDLTNMYFDLVGEIVVQGQEESVFRRGLDPSLVKRFILGTVDEVINTWLHAARKYDLEAQADAIVDLFVNGIGATPPK</sequence>
<dbReference type="RefSeq" id="WP_012175783.1">
    <property type="nucleotide sequence ID" value="NC_009943.1"/>
</dbReference>
<dbReference type="OrthoDB" id="9809994at2"/>
<dbReference type="eggNOG" id="COG1309">
    <property type="taxonomic scope" value="Bacteria"/>
</dbReference>
<dbReference type="InterPro" id="IPR001647">
    <property type="entry name" value="HTH_TetR"/>
</dbReference>
<dbReference type="Gene3D" id="1.10.357.10">
    <property type="entry name" value="Tetracycline Repressor, domain 2"/>
    <property type="match status" value="1"/>
</dbReference>
<dbReference type="InterPro" id="IPR036271">
    <property type="entry name" value="Tet_transcr_reg_TetR-rel_C_sf"/>
</dbReference>
<dbReference type="GO" id="GO:0003700">
    <property type="term" value="F:DNA-binding transcription factor activity"/>
    <property type="evidence" value="ECO:0007669"/>
    <property type="project" value="TreeGrafter"/>
</dbReference>
<dbReference type="SUPFAM" id="SSF46689">
    <property type="entry name" value="Homeodomain-like"/>
    <property type="match status" value="1"/>
</dbReference>
<dbReference type="PROSITE" id="PS01081">
    <property type="entry name" value="HTH_TETR_1"/>
    <property type="match status" value="1"/>
</dbReference>
<feature type="DNA-binding region" description="H-T-H motif" evidence="2">
    <location>
        <begin position="34"/>
        <end position="53"/>
    </location>
</feature>
<evidence type="ECO:0000259" key="3">
    <source>
        <dbReference type="PROSITE" id="PS50977"/>
    </source>
</evidence>
<dbReference type="HOGENOM" id="CLU_069356_12_2_7"/>
<dbReference type="AlphaFoldDB" id="A8ZVI4"/>
<dbReference type="Pfam" id="PF08359">
    <property type="entry name" value="TetR_C_4"/>
    <property type="match status" value="1"/>
</dbReference>
<accession>A8ZVI4</accession>
<dbReference type="STRING" id="96561.Dole_2367"/>
<keyword evidence="1 2" id="KW-0238">DNA-binding</keyword>
<dbReference type="SUPFAM" id="SSF48498">
    <property type="entry name" value="Tetracyclin repressor-like, C-terminal domain"/>
    <property type="match status" value="1"/>
</dbReference>
<gene>
    <name evidence="4" type="ordered locus">Dole_2367</name>
</gene>
<proteinExistence type="predicted"/>
<evidence type="ECO:0000256" key="1">
    <source>
        <dbReference type="ARBA" id="ARBA00023125"/>
    </source>
</evidence>
<dbReference type="InterPro" id="IPR013570">
    <property type="entry name" value="Tscrpt_reg_YsiA_C"/>
</dbReference>
<keyword evidence="5" id="KW-1185">Reference proteome</keyword>
<dbReference type="GO" id="GO:0000976">
    <property type="term" value="F:transcription cis-regulatory region binding"/>
    <property type="evidence" value="ECO:0007669"/>
    <property type="project" value="TreeGrafter"/>
</dbReference>
<dbReference type="PANTHER" id="PTHR30055:SF195">
    <property type="entry name" value="FATTY ACID METABOLISM REGULATOR PROTEIN"/>
    <property type="match status" value="1"/>
</dbReference>
<evidence type="ECO:0000256" key="2">
    <source>
        <dbReference type="PROSITE-ProRule" id="PRU00335"/>
    </source>
</evidence>
<dbReference type="Pfam" id="PF00440">
    <property type="entry name" value="TetR_N"/>
    <property type="match status" value="1"/>
</dbReference>
<reference evidence="4 5" key="1">
    <citation type="submission" date="2007-10" db="EMBL/GenBank/DDBJ databases">
        <title>Complete sequence of Desulfococcus oleovorans Hxd3.</title>
        <authorList>
            <consortium name="US DOE Joint Genome Institute"/>
            <person name="Copeland A."/>
            <person name="Lucas S."/>
            <person name="Lapidus A."/>
            <person name="Barry K."/>
            <person name="Glavina del Rio T."/>
            <person name="Dalin E."/>
            <person name="Tice H."/>
            <person name="Pitluck S."/>
            <person name="Kiss H."/>
            <person name="Brettin T."/>
            <person name="Bruce D."/>
            <person name="Detter J.C."/>
            <person name="Han C."/>
            <person name="Schmutz J."/>
            <person name="Larimer F."/>
            <person name="Land M."/>
            <person name="Hauser L."/>
            <person name="Kyrpides N."/>
            <person name="Kim E."/>
            <person name="Wawrik B."/>
            <person name="Richardson P."/>
        </authorList>
    </citation>
    <scope>NUCLEOTIDE SEQUENCE [LARGE SCALE GENOMIC DNA]</scope>
    <source>
        <strain evidence="5">DSM 6200 / JCM 39069 / Hxd3</strain>
    </source>
</reference>
<dbReference type="Proteomes" id="UP000008561">
    <property type="component" value="Chromosome"/>
</dbReference>
<protein>
    <submittedName>
        <fullName evidence="4">Transcriptional regulator, TetR family</fullName>
    </submittedName>
</protein>
<dbReference type="PANTHER" id="PTHR30055">
    <property type="entry name" value="HTH-TYPE TRANSCRIPTIONAL REGULATOR RUTR"/>
    <property type="match status" value="1"/>
</dbReference>
<name>A8ZVI4_DESOH</name>
<dbReference type="InterPro" id="IPR009057">
    <property type="entry name" value="Homeodomain-like_sf"/>
</dbReference>
<evidence type="ECO:0000313" key="4">
    <source>
        <dbReference type="EMBL" id="ABW68171.1"/>
    </source>
</evidence>
<dbReference type="InterPro" id="IPR023772">
    <property type="entry name" value="DNA-bd_HTH_TetR-type_CS"/>
</dbReference>